<feature type="domain" description="Ribonucleotide reductase large subunit C-terminal" evidence="6">
    <location>
        <begin position="78"/>
        <end position="401"/>
    </location>
</feature>
<dbReference type="Gene3D" id="3.20.70.20">
    <property type="match status" value="1"/>
</dbReference>
<evidence type="ECO:0000256" key="2">
    <source>
        <dbReference type="ARBA" id="ARBA00012274"/>
    </source>
</evidence>
<comment type="similarity">
    <text evidence="1 4">Belongs to the ribonucleoside diphosphate reductase large chain family.</text>
</comment>
<dbReference type="InterPro" id="IPR000788">
    <property type="entry name" value="RNR_lg_C"/>
</dbReference>
<comment type="function">
    <text evidence="4">Provides the precursors necessary for DNA synthesis. Catalyzes the biosynthesis of deoxyribonucleotides from the corresponding ribonucleotides.</text>
</comment>
<dbReference type="PRINTS" id="PR01183">
    <property type="entry name" value="RIBORDTASEM1"/>
</dbReference>
<dbReference type="Pfam" id="PF00317">
    <property type="entry name" value="Ribonuc_red_lgN"/>
    <property type="match status" value="1"/>
</dbReference>
<dbReference type="NCBIfam" id="NF006577">
    <property type="entry name" value="PRK09102.1"/>
    <property type="match status" value="1"/>
</dbReference>
<sequence length="586" mass="65999">MDYSKDALLSDAGLRILKDRYLTEEEQSPQEAFYRVSKIFSDDSAMADRIYSYASNLWFMFSTPVLTNGGTKRGMPISCFLNYVPDSRVGLTEHYTENAWLASVGGGIGGYWGHIRSDGTSTSGGSQSSGSIPFMHVVDSEMLAFSQGKTRRGSYAAYQDISHPEIEEFIEMRKPSGGDIHRKCLNLHHGINISDKFMSVIDKCTVDPSADDSWELIDPHTGRVVRKVSAKKLWQKILETRVATGEPYISFIDTIQKSLPESQKKIGLKVHQSNLCSEITLPTNEERTAVCCLSSLNLETYDEWKENNNFIPDVVRFLDNVLEYFINNAPDVLHRAKYSAMRERSIGLGTMGFHSYLQSKKIPFGSALAKGQNISMFRHIKLQAEETSRKLAEEKGEAPDMVGTGLRNAHLLAIAPNATSSIICGSTSPSIEPLRANVYSQKTMSGTFLMKNKYLEKLLKEKEIDNETTWKSILAKRGSVRHLKELSDWEKDVFATAIEIDQRWVIDLAADRQKFICQSQSLNIFVTADVNIKDLHLLHLSAWKKGLKTLYYCRSEAIKRAEIISTKIERKVRPDAEEDECLACHA</sequence>
<dbReference type="Proteomes" id="UP000505269">
    <property type="component" value="Segment"/>
</dbReference>
<dbReference type="InterPro" id="IPR013509">
    <property type="entry name" value="RNR_lsu_N"/>
</dbReference>
<dbReference type="Pfam" id="PF02867">
    <property type="entry name" value="Ribonuc_red_lgC"/>
    <property type="match status" value="2"/>
</dbReference>
<reference evidence="7 8" key="1">
    <citation type="journal article" date="2013" name="PLoS Genet.">
        <title>Expanding the Marine Virosphere Using Metagenomics.</title>
        <authorList>
            <person name="Mizuno C.M."/>
            <person name="Rodriguez-Valera F."/>
            <person name="Kimes N.E."/>
            <person name="Ghai R."/>
        </authorList>
    </citation>
    <scope>NUCLEOTIDE SEQUENCE [LARGE SCALE GENOMIC DNA]</scope>
    <source>
        <strain evidence="7">UvMED-CGR-C97-MedDCM-OCT-S42-C7</strain>
    </source>
</reference>
<feature type="domain" description="Ribonucleotide reductase large subunit N-terminal" evidence="5">
    <location>
        <begin position="9"/>
        <end position="74"/>
    </location>
</feature>
<dbReference type="PANTHER" id="PTHR11573:SF6">
    <property type="entry name" value="RIBONUCLEOSIDE-DIPHOSPHATE REDUCTASE LARGE SUBUNIT"/>
    <property type="match status" value="1"/>
</dbReference>
<dbReference type="EMBL" id="AP013541">
    <property type="protein sequence ID" value="BAQ94106.1"/>
    <property type="molecule type" value="Genomic_DNA"/>
</dbReference>
<dbReference type="RefSeq" id="YP_009777648.1">
    <property type="nucleotide sequence ID" value="NC_047701.1"/>
</dbReference>
<dbReference type="PANTHER" id="PTHR11573">
    <property type="entry name" value="RIBONUCLEOSIDE-DIPHOSPHATE REDUCTASE LARGE CHAIN"/>
    <property type="match status" value="1"/>
</dbReference>
<evidence type="ECO:0000313" key="7">
    <source>
        <dbReference type="EMBL" id="BAQ94106.1"/>
    </source>
</evidence>
<dbReference type="KEGG" id="vg:55412373"/>
<comment type="catalytic activity">
    <reaction evidence="4">
        <text>a 2'-deoxyribonucleoside 5'-diphosphate + [thioredoxin]-disulfide + H2O = a ribonucleoside 5'-diphosphate + [thioredoxin]-dithiol</text>
        <dbReference type="Rhea" id="RHEA:23252"/>
        <dbReference type="Rhea" id="RHEA-COMP:10698"/>
        <dbReference type="Rhea" id="RHEA-COMP:10700"/>
        <dbReference type="ChEBI" id="CHEBI:15377"/>
        <dbReference type="ChEBI" id="CHEBI:29950"/>
        <dbReference type="ChEBI" id="CHEBI:50058"/>
        <dbReference type="ChEBI" id="CHEBI:57930"/>
        <dbReference type="ChEBI" id="CHEBI:73316"/>
        <dbReference type="EC" id="1.17.4.1"/>
    </reaction>
</comment>
<dbReference type="SUPFAM" id="SSF51998">
    <property type="entry name" value="PFL-like glycyl radical enzymes"/>
    <property type="match status" value="1"/>
</dbReference>
<evidence type="ECO:0000256" key="3">
    <source>
        <dbReference type="ARBA" id="ARBA00023002"/>
    </source>
</evidence>
<accession>A0A6S4PI85</accession>
<evidence type="ECO:0000259" key="5">
    <source>
        <dbReference type="Pfam" id="PF00317"/>
    </source>
</evidence>
<keyword evidence="8" id="KW-1185">Reference proteome</keyword>
<dbReference type="GO" id="GO:0005524">
    <property type="term" value="F:ATP binding"/>
    <property type="evidence" value="ECO:0007669"/>
    <property type="project" value="InterPro"/>
</dbReference>
<dbReference type="InterPro" id="IPR008926">
    <property type="entry name" value="RNR_R1-su_N"/>
</dbReference>
<evidence type="ECO:0000313" key="8">
    <source>
        <dbReference type="Proteomes" id="UP000505269"/>
    </source>
</evidence>
<dbReference type="InterPro" id="IPR039718">
    <property type="entry name" value="Rrm1"/>
</dbReference>
<name>A0A6S4PI85_9CAUD</name>
<keyword evidence="3 4" id="KW-0560">Oxidoreductase</keyword>
<proteinExistence type="inferred from homology"/>
<dbReference type="UniPathway" id="UPA00326"/>
<dbReference type="GeneID" id="55412373"/>
<dbReference type="SUPFAM" id="SSF48168">
    <property type="entry name" value="R1 subunit of ribonucleotide reductase, N-terminal domain"/>
    <property type="match status" value="1"/>
</dbReference>
<organism evidence="7 8">
    <name type="scientific">uncultured phage_MedDCM-OCT-S42-C7</name>
    <dbReference type="NCBI Taxonomy" id="2741073"/>
    <lineage>
        <taxon>Viruses</taxon>
        <taxon>Duplodnaviria</taxon>
        <taxon>Heunggongvirae</taxon>
        <taxon>Uroviricota</taxon>
        <taxon>Caudoviricetes</taxon>
        <taxon>Autographivirales</taxon>
        <taxon>Sieqvirus</taxon>
        <taxon>Sieqvirus S42C7</taxon>
    </lineage>
</organism>
<keyword evidence="4" id="KW-0215">Deoxyribonucleotide synthesis</keyword>
<evidence type="ECO:0000256" key="1">
    <source>
        <dbReference type="ARBA" id="ARBA00010406"/>
    </source>
</evidence>
<evidence type="ECO:0000259" key="6">
    <source>
        <dbReference type="Pfam" id="PF02867"/>
    </source>
</evidence>
<protein>
    <recommendedName>
        <fullName evidence="2 4">Ribonucleoside-diphosphate reductase</fullName>
        <ecNumber evidence="2 4">1.17.4.1</ecNumber>
    </recommendedName>
</protein>
<dbReference type="EC" id="1.17.4.1" evidence="2 4"/>
<dbReference type="GO" id="GO:0004748">
    <property type="term" value="F:ribonucleoside-diphosphate reductase activity, thioredoxin disulfide as acceptor"/>
    <property type="evidence" value="ECO:0007669"/>
    <property type="project" value="UniProtKB-EC"/>
</dbReference>
<evidence type="ECO:0000256" key="4">
    <source>
        <dbReference type="RuleBase" id="RU003410"/>
    </source>
</evidence>
<feature type="domain" description="Ribonucleotide reductase large subunit C-terminal" evidence="6">
    <location>
        <begin position="402"/>
        <end position="552"/>
    </location>
</feature>
<dbReference type="GO" id="GO:0009263">
    <property type="term" value="P:deoxyribonucleotide biosynthetic process"/>
    <property type="evidence" value="ECO:0007669"/>
    <property type="project" value="UniProtKB-KW"/>
</dbReference>